<dbReference type="InterPro" id="IPR006574">
    <property type="entry name" value="PRY"/>
</dbReference>
<evidence type="ECO:0000259" key="8">
    <source>
        <dbReference type="PROSITE" id="PS50089"/>
    </source>
</evidence>
<dbReference type="InterPro" id="IPR050143">
    <property type="entry name" value="TRIM/RBCC"/>
</dbReference>
<evidence type="ECO:0000313" key="12">
    <source>
        <dbReference type="RefSeq" id="XP_042559211.1"/>
    </source>
</evidence>
<feature type="domain" description="RING-type" evidence="8">
    <location>
        <begin position="11"/>
        <end position="51"/>
    </location>
</feature>
<dbReference type="OrthoDB" id="6105938at2759"/>
<dbReference type="PROSITE" id="PS50188">
    <property type="entry name" value="B302_SPRY"/>
    <property type="match status" value="2"/>
</dbReference>
<feature type="region of interest" description="Disordered" evidence="7">
    <location>
        <begin position="511"/>
        <end position="541"/>
    </location>
</feature>
<dbReference type="KEGG" id="char:105892828"/>
<dbReference type="AlphaFoldDB" id="A0A8M1K5Q6"/>
<evidence type="ECO:0000256" key="6">
    <source>
        <dbReference type="SAM" id="Coils"/>
    </source>
</evidence>
<keyword evidence="4" id="KW-0862">Zinc</keyword>
<reference evidence="12" key="1">
    <citation type="submission" date="2025-08" db="UniProtKB">
        <authorList>
            <consortium name="RefSeq"/>
        </authorList>
    </citation>
    <scope>IDENTIFICATION</scope>
</reference>
<dbReference type="InterPro" id="IPR017907">
    <property type="entry name" value="Znf_RING_CS"/>
</dbReference>
<dbReference type="Pfam" id="PF00097">
    <property type="entry name" value="zf-C3HC4"/>
    <property type="match status" value="1"/>
</dbReference>
<evidence type="ECO:0000313" key="11">
    <source>
        <dbReference type="Proteomes" id="UP000515152"/>
    </source>
</evidence>
<dbReference type="InterPro" id="IPR018957">
    <property type="entry name" value="Znf_C3HC4_RING-type"/>
</dbReference>
<gene>
    <name evidence="12" type="primary">LOC105892828</name>
</gene>
<evidence type="ECO:0000256" key="2">
    <source>
        <dbReference type="ARBA" id="ARBA00022723"/>
    </source>
</evidence>
<dbReference type="PROSITE" id="PS50089">
    <property type="entry name" value="ZF_RING_2"/>
    <property type="match status" value="1"/>
</dbReference>
<evidence type="ECO:0000256" key="4">
    <source>
        <dbReference type="ARBA" id="ARBA00022833"/>
    </source>
</evidence>
<comment type="similarity">
    <text evidence="1">Belongs to the TRIM/RBCC family.</text>
</comment>
<evidence type="ECO:0000256" key="3">
    <source>
        <dbReference type="ARBA" id="ARBA00022771"/>
    </source>
</evidence>
<evidence type="ECO:0000256" key="7">
    <source>
        <dbReference type="SAM" id="MobiDB-lite"/>
    </source>
</evidence>
<feature type="coiled-coil region" evidence="6">
    <location>
        <begin position="193"/>
        <end position="231"/>
    </location>
</feature>
<dbReference type="Pfam" id="PF13765">
    <property type="entry name" value="PRY"/>
    <property type="match status" value="2"/>
</dbReference>
<name>A0A8M1K5Q6_CLUHA</name>
<dbReference type="SMART" id="SM00336">
    <property type="entry name" value="BBOX"/>
    <property type="match status" value="1"/>
</dbReference>
<evidence type="ECO:0000259" key="9">
    <source>
        <dbReference type="PROSITE" id="PS50119"/>
    </source>
</evidence>
<dbReference type="Pfam" id="PF00622">
    <property type="entry name" value="SPRY"/>
    <property type="match status" value="2"/>
</dbReference>
<dbReference type="PANTHER" id="PTHR24103">
    <property type="entry name" value="E3 UBIQUITIN-PROTEIN LIGASE TRIM"/>
    <property type="match status" value="1"/>
</dbReference>
<accession>A0A8M1K5Q6</accession>
<keyword evidence="11" id="KW-1185">Reference proteome</keyword>
<dbReference type="InterPro" id="IPR001841">
    <property type="entry name" value="Znf_RING"/>
</dbReference>
<dbReference type="RefSeq" id="XP_042559211.1">
    <property type="nucleotide sequence ID" value="XM_042703277.1"/>
</dbReference>
<keyword evidence="2" id="KW-0479">Metal-binding</keyword>
<evidence type="ECO:0000256" key="5">
    <source>
        <dbReference type="PROSITE-ProRule" id="PRU00024"/>
    </source>
</evidence>
<dbReference type="Pfam" id="PF00643">
    <property type="entry name" value="zf-B_box"/>
    <property type="match status" value="1"/>
</dbReference>
<evidence type="ECO:0000259" key="10">
    <source>
        <dbReference type="PROSITE" id="PS50188"/>
    </source>
</evidence>
<evidence type="ECO:0000256" key="1">
    <source>
        <dbReference type="ARBA" id="ARBA00008518"/>
    </source>
</evidence>
<dbReference type="GO" id="GO:0008270">
    <property type="term" value="F:zinc ion binding"/>
    <property type="evidence" value="ECO:0007669"/>
    <property type="project" value="UniProtKB-KW"/>
</dbReference>
<dbReference type="FunFam" id="2.60.120.920:FF:000004">
    <property type="entry name" value="Butyrophilin subfamily 1 member A1"/>
    <property type="match status" value="1"/>
</dbReference>
<dbReference type="SMART" id="SM00184">
    <property type="entry name" value="RING"/>
    <property type="match status" value="1"/>
</dbReference>
<organism evidence="11 12">
    <name type="scientific">Clupea harengus</name>
    <name type="common">Atlantic herring</name>
    <dbReference type="NCBI Taxonomy" id="7950"/>
    <lineage>
        <taxon>Eukaryota</taxon>
        <taxon>Metazoa</taxon>
        <taxon>Chordata</taxon>
        <taxon>Craniata</taxon>
        <taxon>Vertebrata</taxon>
        <taxon>Euteleostomi</taxon>
        <taxon>Actinopterygii</taxon>
        <taxon>Neopterygii</taxon>
        <taxon>Teleostei</taxon>
        <taxon>Clupei</taxon>
        <taxon>Clupeiformes</taxon>
        <taxon>Clupeoidei</taxon>
        <taxon>Clupeidae</taxon>
        <taxon>Clupea</taxon>
    </lineage>
</organism>
<feature type="domain" description="B box-type" evidence="9">
    <location>
        <begin position="83"/>
        <end position="124"/>
    </location>
</feature>
<dbReference type="PROSITE" id="PS50119">
    <property type="entry name" value="ZF_BBOX"/>
    <property type="match status" value="1"/>
</dbReference>
<keyword evidence="6" id="KW-0175">Coiled coil</keyword>
<feature type="domain" description="B30.2/SPRY" evidence="10">
    <location>
        <begin position="291"/>
        <end position="480"/>
    </location>
</feature>
<dbReference type="SMART" id="SM00449">
    <property type="entry name" value="SPRY"/>
    <property type="match status" value="2"/>
</dbReference>
<dbReference type="InterPro" id="IPR003877">
    <property type="entry name" value="SPRY_dom"/>
</dbReference>
<dbReference type="PROSITE" id="PS00518">
    <property type="entry name" value="ZF_RING_1"/>
    <property type="match status" value="1"/>
</dbReference>
<sequence>MASKLEEDLCCPVCCDFFKDPVFLTCAHSVCKACLQQFWDSKGSRECPYCRRKCSKELYPTNMALRNLCETFLQEKSQRASAGSEVLCSLHSEKLKLFCLEDNQPVCLVCQTSKKHKNHSFSPIDEAALDCKEELKVKLQPLQEKLKTFEEAKLICDKTAAHIKTQAQHTEKQIKEEFEELYQFLRDEEATRIAALREEEEQKSQMMKEKIEKMSREISSLSDTIRAIEEKMGADDITFLQVRTIPCLYNDSYFGFYIEVILRMQRHSDIRCRVMGRERVSGALINVAKHLGNLKFRVWEKMQEIVQYTPVTLDPNTAHPRLILSEDLTSVSFSRESQQLPDNPERFDEGFCVLGSEGFNSGTHCWDVEVGDGDVWDLGVKTESDQRKGVGALSGVWRVIQISGAYKAHSPSQPSYTPLTVEQKPQRIRVQLDWDRGKLSFIDPDNNTHVHTFTHTFTERVFPFYVTIGSVPLRILPVKSCITLKHHKKQELQKIRMDWTCAAYATNITAKGSPQVDSRRPQKQRQAQGDLEEDSGDRNEEAGMGLGYLERCAADRPRWWAQCTLQDPERISGALINVAKHLGNLKFRVWEKMQEIVQYTPVTLDPNTADPRLILSEDLTSVRCGDERQQLPDNPERFDECISVLGSEGFNSGTHCWDVEVGDSDVWDLGVVTESSQRKGSSCIGDCGVFHENGVYEAHSPSEADTLLTVKQKPQRIRVQLDWDRGELSFSDPDNNTNLHTLTHTFTERVFPYFWAVSGVPLRILPVKSCITLKHHS</sequence>
<feature type="domain" description="B30.2/SPRY" evidence="10">
    <location>
        <begin position="582"/>
        <end position="769"/>
    </location>
</feature>
<dbReference type="InterPro" id="IPR001870">
    <property type="entry name" value="B30.2/SPRY"/>
</dbReference>
<dbReference type="GeneID" id="105892828"/>
<dbReference type="InterPro" id="IPR000315">
    <property type="entry name" value="Znf_B-box"/>
</dbReference>
<dbReference type="Proteomes" id="UP000515152">
    <property type="component" value="Chromosome 2"/>
</dbReference>
<keyword evidence="3 5" id="KW-0863">Zinc-finger</keyword>
<protein>
    <submittedName>
        <fullName evidence="12">Nuclear factor 7, ovary-like</fullName>
    </submittedName>
</protein>
<dbReference type="CDD" id="cd12893">
    <property type="entry name" value="SPRY_PRY_TRIM35"/>
    <property type="match status" value="2"/>
</dbReference>
<dbReference type="SMART" id="SM00589">
    <property type="entry name" value="PRY"/>
    <property type="match status" value="2"/>
</dbReference>
<proteinExistence type="inferred from homology"/>